<name>A0A9D4KZS6_DREPO</name>
<accession>A0A9D4KZS6</accession>
<comment type="caution">
    <text evidence="1">The sequence shown here is derived from an EMBL/GenBank/DDBJ whole genome shotgun (WGS) entry which is preliminary data.</text>
</comment>
<protein>
    <submittedName>
        <fullName evidence="1">Uncharacterized protein</fullName>
    </submittedName>
</protein>
<reference evidence="1" key="1">
    <citation type="journal article" date="2019" name="bioRxiv">
        <title>The Genome of the Zebra Mussel, Dreissena polymorpha: A Resource for Invasive Species Research.</title>
        <authorList>
            <person name="McCartney M.A."/>
            <person name="Auch B."/>
            <person name="Kono T."/>
            <person name="Mallez S."/>
            <person name="Zhang Y."/>
            <person name="Obille A."/>
            <person name="Becker A."/>
            <person name="Abrahante J.E."/>
            <person name="Garbe J."/>
            <person name="Badalamenti J.P."/>
            <person name="Herman A."/>
            <person name="Mangelson H."/>
            <person name="Liachko I."/>
            <person name="Sullivan S."/>
            <person name="Sone E.D."/>
            <person name="Koren S."/>
            <person name="Silverstein K.A.T."/>
            <person name="Beckman K.B."/>
            <person name="Gohl D.M."/>
        </authorList>
    </citation>
    <scope>NUCLEOTIDE SEQUENCE</scope>
    <source>
        <strain evidence="1">Duluth1</strain>
        <tissue evidence="1">Whole animal</tissue>
    </source>
</reference>
<dbReference type="Proteomes" id="UP000828390">
    <property type="component" value="Unassembled WGS sequence"/>
</dbReference>
<organism evidence="1 2">
    <name type="scientific">Dreissena polymorpha</name>
    <name type="common">Zebra mussel</name>
    <name type="synonym">Mytilus polymorpha</name>
    <dbReference type="NCBI Taxonomy" id="45954"/>
    <lineage>
        <taxon>Eukaryota</taxon>
        <taxon>Metazoa</taxon>
        <taxon>Spiralia</taxon>
        <taxon>Lophotrochozoa</taxon>
        <taxon>Mollusca</taxon>
        <taxon>Bivalvia</taxon>
        <taxon>Autobranchia</taxon>
        <taxon>Heteroconchia</taxon>
        <taxon>Euheterodonta</taxon>
        <taxon>Imparidentia</taxon>
        <taxon>Neoheterodontei</taxon>
        <taxon>Myida</taxon>
        <taxon>Dreissenoidea</taxon>
        <taxon>Dreissenidae</taxon>
        <taxon>Dreissena</taxon>
    </lineage>
</organism>
<reference evidence="1" key="2">
    <citation type="submission" date="2020-11" db="EMBL/GenBank/DDBJ databases">
        <authorList>
            <person name="McCartney M.A."/>
            <person name="Auch B."/>
            <person name="Kono T."/>
            <person name="Mallez S."/>
            <person name="Becker A."/>
            <person name="Gohl D.M."/>
            <person name="Silverstein K.A.T."/>
            <person name="Koren S."/>
            <person name="Bechman K.B."/>
            <person name="Herman A."/>
            <person name="Abrahante J.E."/>
            <person name="Garbe J."/>
        </authorList>
    </citation>
    <scope>NUCLEOTIDE SEQUENCE</scope>
    <source>
        <strain evidence="1">Duluth1</strain>
        <tissue evidence="1">Whole animal</tissue>
    </source>
</reference>
<gene>
    <name evidence="1" type="ORF">DPMN_090477</name>
</gene>
<proteinExistence type="predicted"/>
<keyword evidence="2" id="KW-1185">Reference proteome</keyword>
<sequence length="107" mass="12238">MLFFIFPHNSDLVYGILHVLTASSIHPTLLRSYCFITATKPTIQRLSGVLGALTAILLRPWRPRSDQNSSYEDKDKKDALWNEQAVLLEKDVGILHVWDLSIRTRFG</sequence>
<evidence type="ECO:0000313" key="1">
    <source>
        <dbReference type="EMBL" id="KAH3848127.1"/>
    </source>
</evidence>
<evidence type="ECO:0000313" key="2">
    <source>
        <dbReference type="Proteomes" id="UP000828390"/>
    </source>
</evidence>
<dbReference type="AlphaFoldDB" id="A0A9D4KZS6"/>
<dbReference type="EMBL" id="JAIWYP010000003">
    <property type="protein sequence ID" value="KAH3848127.1"/>
    <property type="molecule type" value="Genomic_DNA"/>
</dbReference>